<dbReference type="EC" id="2.5.1.145" evidence="7"/>
<organism evidence="8 9">
    <name type="scientific">Shewanella litorisediminis</name>
    <dbReference type="NCBI Taxonomy" id="1173586"/>
    <lineage>
        <taxon>Bacteria</taxon>
        <taxon>Pseudomonadati</taxon>
        <taxon>Pseudomonadota</taxon>
        <taxon>Gammaproteobacteria</taxon>
        <taxon>Alteromonadales</taxon>
        <taxon>Shewanellaceae</taxon>
        <taxon>Shewanella</taxon>
    </lineage>
</organism>
<keyword evidence="4 7" id="KW-0812">Transmembrane</keyword>
<evidence type="ECO:0000256" key="1">
    <source>
        <dbReference type="ARBA" id="ARBA00007150"/>
    </source>
</evidence>
<evidence type="ECO:0000256" key="6">
    <source>
        <dbReference type="ARBA" id="ARBA00023136"/>
    </source>
</evidence>
<protein>
    <recommendedName>
        <fullName evidence="7">Phosphatidylglycerol--prolipoprotein diacylglyceryl transferase</fullName>
        <ecNumber evidence="7">2.5.1.145</ecNumber>
    </recommendedName>
</protein>
<keyword evidence="2 7" id="KW-1003">Cell membrane</keyword>
<name>A0ABX7G476_9GAMM</name>
<dbReference type="EMBL" id="CP069213">
    <property type="protein sequence ID" value="QRH02106.1"/>
    <property type="molecule type" value="Genomic_DNA"/>
</dbReference>
<feature type="binding site" evidence="7">
    <location>
        <position position="135"/>
    </location>
    <ligand>
        <name>a 1,2-diacyl-sn-glycero-3-phospho-(1'-sn-glycerol)</name>
        <dbReference type="ChEBI" id="CHEBI:64716"/>
    </ligand>
</feature>
<evidence type="ECO:0000256" key="5">
    <source>
        <dbReference type="ARBA" id="ARBA00022989"/>
    </source>
</evidence>
<keyword evidence="3 7" id="KW-0808">Transferase</keyword>
<evidence type="ECO:0000256" key="3">
    <source>
        <dbReference type="ARBA" id="ARBA00022679"/>
    </source>
</evidence>
<keyword evidence="5 7" id="KW-1133">Transmembrane helix</keyword>
<accession>A0ABX7G476</accession>
<feature type="transmembrane region" description="Helical" evidence="7">
    <location>
        <begin position="87"/>
        <end position="109"/>
    </location>
</feature>
<evidence type="ECO:0000313" key="9">
    <source>
        <dbReference type="Proteomes" id="UP000596252"/>
    </source>
</evidence>
<evidence type="ECO:0000313" key="8">
    <source>
        <dbReference type="EMBL" id="QRH02106.1"/>
    </source>
</evidence>
<sequence length="255" mass="28505">MTWNIDPILFQFGGISLHWYGLLFACGIWGGAALLKHMLKESGQNVGLVDDLFFPVFIGIIVGARLLHCLAYEPDFYLAHPMEILYIWKGGLASHGGGLGAILGVLWVAKRKNLNLMYLLDYLALPTLVFAVCVRLANLMNSEIYGKVTDGPWGVIFARVDMLPRHPAQLYEALGYLLLAVLLWQVRRALLALEGRLFGAFLIGVFVIRMLVEWVKPEQASYIPSLPLTVGQLLSVPFILVGIWLWLRARTGKRS</sequence>
<dbReference type="Proteomes" id="UP000596252">
    <property type="component" value="Chromosome"/>
</dbReference>
<evidence type="ECO:0000256" key="4">
    <source>
        <dbReference type="ARBA" id="ARBA00022692"/>
    </source>
</evidence>
<feature type="transmembrane region" description="Helical" evidence="7">
    <location>
        <begin position="17"/>
        <end position="35"/>
    </location>
</feature>
<dbReference type="PANTHER" id="PTHR30589">
    <property type="entry name" value="PROLIPOPROTEIN DIACYLGLYCERYL TRANSFERASE"/>
    <property type="match status" value="1"/>
</dbReference>
<evidence type="ECO:0000256" key="7">
    <source>
        <dbReference type="HAMAP-Rule" id="MF_01147"/>
    </source>
</evidence>
<evidence type="ECO:0000256" key="2">
    <source>
        <dbReference type="ARBA" id="ARBA00022475"/>
    </source>
</evidence>
<dbReference type="GO" id="GO:0016740">
    <property type="term" value="F:transferase activity"/>
    <property type="evidence" value="ECO:0007669"/>
    <property type="project" value="UniProtKB-KW"/>
</dbReference>
<reference evidence="8 9" key="1">
    <citation type="journal article" date="2012" name="Antonie Van Leeuwenhoek">
        <title>Shewanella litorisediminis sp. nov., a gammaproteobacterium isolated from a tidal flat sediment.</title>
        <authorList>
            <person name="Lee M.H."/>
            <person name="Yoon J.H."/>
        </authorList>
    </citation>
    <scope>NUCLEOTIDE SEQUENCE [LARGE SCALE GENOMIC DNA]</scope>
    <source>
        <strain evidence="8 9">SMK1-12</strain>
    </source>
</reference>
<feature type="transmembrane region" description="Helical" evidence="7">
    <location>
        <begin position="116"/>
        <end position="137"/>
    </location>
</feature>
<comment type="function">
    <text evidence="7">Catalyzes the transfer of the diacylglyceryl group from phosphatidylglycerol to the sulfhydryl group of the N-terminal cysteine of a prolipoprotein, the first step in the formation of mature lipoproteins.</text>
</comment>
<feature type="transmembrane region" description="Helical" evidence="7">
    <location>
        <begin position="47"/>
        <end position="67"/>
    </location>
</feature>
<comment type="pathway">
    <text evidence="7">Protein modification; lipoprotein biosynthesis (diacylglyceryl transfer).</text>
</comment>
<feature type="transmembrane region" description="Helical" evidence="7">
    <location>
        <begin position="168"/>
        <end position="185"/>
    </location>
</feature>
<comment type="similarity">
    <text evidence="1 7">Belongs to the Lgt family.</text>
</comment>
<dbReference type="RefSeq" id="WP_203325737.1">
    <property type="nucleotide sequence ID" value="NZ_CP069213.1"/>
</dbReference>
<feature type="transmembrane region" description="Helical" evidence="7">
    <location>
        <begin position="197"/>
        <end position="215"/>
    </location>
</feature>
<keyword evidence="9" id="KW-1185">Reference proteome</keyword>
<proteinExistence type="inferred from homology"/>
<dbReference type="HAMAP" id="MF_01147">
    <property type="entry name" value="Lgt"/>
    <property type="match status" value="1"/>
</dbReference>
<dbReference type="Pfam" id="PF01790">
    <property type="entry name" value="LGT"/>
    <property type="match status" value="1"/>
</dbReference>
<feature type="transmembrane region" description="Helical" evidence="7">
    <location>
        <begin position="227"/>
        <end position="247"/>
    </location>
</feature>
<keyword evidence="6 7" id="KW-0472">Membrane</keyword>
<gene>
    <name evidence="7 8" type="primary">lgt</name>
    <name evidence="8" type="ORF">JQC75_01350</name>
</gene>
<comment type="catalytic activity">
    <reaction evidence="7">
        <text>L-cysteinyl-[prolipoprotein] + a 1,2-diacyl-sn-glycero-3-phospho-(1'-sn-glycerol) = an S-1,2-diacyl-sn-glyceryl-L-cysteinyl-[prolipoprotein] + sn-glycerol 1-phosphate + H(+)</text>
        <dbReference type="Rhea" id="RHEA:56712"/>
        <dbReference type="Rhea" id="RHEA-COMP:14679"/>
        <dbReference type="Rhea" id="RHEA-COMP:14680"/>
        <dbReference type="ChEBI" id="CHEBI:15378"/>
        <dbReference type="ChEBI" id="CHEBI:29950"/>
        <dbReference type="ChEBI" id="CHEBI:57685"/>
        <dbReference type="ChEBI" id="CHEBI:64716"/>
        <dbReference type="ChEBI" id="CHEBI:140658"/>
        <dbReference type="EC" id="2.5.1.145"/>
    </reaction>
</comment>
<dbReference type="InterPro" id="IPR001640">
    <property type="entry name" value="Lgt"/>
</dbReference>
<dbReference type="NCBIfam" id="TIGR00544">
    <property type="entry name" value="lgt"/>
    <property type="match status" value="1"/>
</dbReference>
<comment type="subcellular location">
    <subcellularLocation>
        <location evidence="7">Cell membrane</location>
        <topology evidence="7">Multi-pass membrane protein</topology>
    </subcellularLocation>
</comment>
<dbReference type="PANTHER" id="PTHR30589:SF0">
    <property type="entry name" value="PHOSPHATIDYLGLYCEROL--PROLIPOPROTEIN DIACYLGLYCERYL TRANSFERASE"/>
    <property type="match status" value="1"/>
</dbReference>